<dbReference type="InterPro" id="IPR058856">
    <property type="entry name" value="ASCC3_N"/>
</dbReference>
<keyword evidence="10" id="KW-0067">ATP-binding</keyword>
<dbReference type="Pfam" id="PF00271">
    <property type="entry name" value="Helicase_C"/>
    <property type="match status" value="2"/>
</dbReference>
<feature type="domain" description="Helicase C-terminal" evidence="19">
    <location>
        <begin position="1567"/>
        <end position="1762"/>
    </location>
</feature>
<evidence type="ECO:0000256" key="11">
    <source>
        <dbReference type="ARBA" id="ARBA00023204"/>
    </source>
</evidence>
<dbReference type="InterPro" id="IPR014756">
    <property type="entry name" value="Ig_E-set"/>
</dbReference>
<dbReference type="SMART" id="SM00490">
    <property type="entry name" value="HELICc"/>
    <property type="match status" value="2"/>
</dbReference>
<dbReference type="Gene3D" id="2.60.40.150">
    <property type="entry name" value="C2 domain"/>
    <property type="match status" value="2"/>
</dbReference>
<organism evidence="20 21">
    <name type="scientific">Aplysia californica</name>
    <name type="common">California sea hare</name>
    <dbReference type="NCBI Taxonomy" id="6500"/>
    <lineage>
        <taxon>Eukaryota</taxon>
        <taxon>Metazoa</taxon>
        <taxon>Spiralia</taxon>
        <taxon>Lophotrochozoa</taxon>
        <taxon>Mollusca</taxon>
        <taxon>Gastropoda</taxon>
        <taxon>Heterobranchia</taxon>
        <taxon>Euthyneura</taxon>
        <taxon>Tectipleura</taxon>
        <taxon>Aplysiida</taxon>
        <taxon>Aplysioidea</taxon>
        <taxon>Aplysiidae</taxon>
        <taxon>Aplysia</taxon>
    </lineage>
</organism>
<evidence type="ECO:0000256" key="4">
    <source>
        <dbReference type="ARBA" id="ARBA00022490"/>
    </source>
</evidence>
<evidence type="ECO:0000256" key="3">
    <source>
        <dbReference type="ARBA" id="ARBA00010140"/>
    </source>
</evidence>
<dbReference type="PROSITE" id="PS51160">
    <property type="entry name" value="ACYLPHOSPHATASE_3"/>
    <property type="match status" value="1"/>
</dbReference>
<dbReference type="Pfam" id="PF00270">
    <property type="entry name" value="DEAD"/>
    <property type="match status" value="2"/>
</dbReference>
<dbReference type="PROSITE" id="PS51192">
    <property type="entry name" value="HELICASE_ATP_BIND_1"/>
    <property type="match status" value="2"/>
</dbReference>
<keyword evidence="8" id="KW-0378">Hydrolase</keyword>
<evidence type="ECO:0000256" key="10">
    <source>
        <dbReference type="ARBA" id="ARBA00022840"/>
    </source>
</evidence>
<sequence>MNQADIIVINCHLVVRDTMLELPRLTGALRAFGSVTSQDDTEGSTVFHNDLVLRKSLALQKQKEKSLSWKDLNSFFRTHSNVSPNELATTVKQLIATAKSIVGSEESADTVECGAAFLFEVFKSVETVGQREATQLRGTFGPYPASAATKACQIVKKIVGWLPEEAVAELSSEREEGDGAATLEEFGLSIKFTMPYDIDSVDEDEEELSSEEEEDSQSSKDFDLRYSTHAQLHTDQQSNTGARSRSSEFDTSWMLSMLAKYFDGTDTGVCMGLEELSDTVFDVIASQRSDNELQNELFDLLGFDRFELIQQILSNRDKLLKAKVSESTRALMQQAPKNKEPSRPAYGCQVVVQSVEEKYLAKQIRKEEKRTRKDGRFTDEDMEIAGALDMSPEELRASREAALRAAASAPLFSGRSASYVRQERYPFVFDKLAEARQSSAFVGGAKLALPESFTRKDEKLYEEVNIPPSDAAPVNIGKERVSISSLDEIGQLAFKNTTALNRIQSVVFDSAYKTNENLLICAPTGAGKTNVAMLTILHQLRQHMSQGVIKKDEFKIVYVAPMKALAAEMVRNFGGRLEPLGISVRELTGDMSLSKQEILKTQMLVTTPEKWDVVTRKSTGDVALAQLVRLLIIDEVHLLHDDRGPVIETLVARTKRQVESTQSMIRIVGLSATLPNYLDVAMFLNVNPYTGLFFFDGRFRPVPLEQTFIGIKAVNKMNQIRDFNMVCYEKVSKQVRAGYQVMVFVHARNETVRTAFNLIELARNKGEITLFSPEQNRGFGDAQKTVLRSRNKQLREMFADGFGIHHAGMLRQDRNLVERYFAEGHVKVLVCTATLAWGVNLPAHAVIIKGTQIYDAKRGQFVDLGILDVMQIFGRAGRPQFDKFGHGTILTTHDKLSHYLSLMTRQNPIESQFINSLTDNLNAEISLGTVTNVEEAVKWMSYTYLHVRMRKNPLVYGVPNSFREEDPQLEGHRTALVFEAARRLDKAKMIRFEEHTGYMFSTDMGRIASNFYIKYDTVEVINEMLRAAMTEGDILNLVSNAQEFQQIKVRDDEMDELDRLTSDGCEMMVKGGKENTHGKVNILLQSYVSRASVDSFSLISDMAYVAQNAARIMRALFEIALRNSHPLLAVKLLEMCKMVDKRLWTFENPMRQFSVLSHEILNKLEARRLLPEKLRDMDSKEIGLMVNHVKMGSLIKKCVHQLPQLAIEASVQPITRTVLRVRLEVTPDFSWDDKVHGSSAEPFWIWVEDPENNHIYHSEYFLLHKKQVVAYETQTIVFTIPIFEPLPSQYYVKVVSDRWIGSSMTHPMSFQHLILPERHPPHTDLLNLQPLPVTALKDMRFEALYSFSHFNPIQTQIFHTLYHNDCNVLLGAPTGSGKTVAAELAIFRVFREYPKFKAVYIAPLKALVRERMEDWKVRIEQKLGKKVVELTGDVTPDMKAVANADLIVTTPEKWDGVSRSWQTRSYVKAVALLVIDEIHLLGDDRGPVLEVIVSRTNFISSHTSKPVRVVGLSTALANARDLADWLAIKEMGLFNFRPSVRPVPLEVHVKGFPGQHYCPRMATMNKPTFQAIKTHSPHKPVLVFVSSRRQTRLTALDLIAFLAAEDHPKQWLNMPEADIEQICGGVKEQNLKLTLAFGIGIHHAGLTERDRKVVEELFVNQKIQVLIATSTLAWGVNFPAHLVVVKGTEYFDGKSRRYVDFPITDVLQMMGRAGRPQFDDQGVAMILVHDVKKHFYKKFLYEPFPVESNLLEVLSDHLNAEVVAGTIGSKQDAMDYITWTYFFRRLVMNPSFYNLDDVEHDTINKYLSGLVNRALMELESSYCLEIGEDNRSITAMTLGRISSYYYLKHLTVRMFCDTMKPQCSVPDLMDILSNAAEYAELPVRHNEDQLNADLASQVPLEVSQSSLDSAHTKTHLLLQCYMSQLTLPSSDYLTDTKSVLDQALRILQAMLDVSADQGWLVTSLNVIQLLQMVVQGHWWNQSSLLTLPHVQSYHLACFRRPGKSSSLPRGAPDSRAVVDNLPELIALCDGQMKTLNNMLASDMTPQQVDQVYQVLTKMPQIEVDVELRGWLEGEPESSSRQFNIGHRGGLRPESHWLQAHADQEYVLHVNLRRINKSRPKDSKVHSLRFSKPKDEGWVLVVGNVDSQEVVALKRVGYVRGQMRVQLSLYTPENTGRVVYTLYLMSDAYLGLDQQFDLCLDIIPPSVEAQVNSEVQDDGRFR</sequence>
<protein>
    <recommendedName>
        <fullName evidence="14">U5 small nuclear ribonucleoprotein 200 kDa helicase</fullName>
    </recommendedName>
</protein>
<feature type="domain" description="Helicase ATP-binding" evidence="18">
    <location>
        <begin position="509"/>
        <end position="692"/>
    </location>
</feature>
<dbReference type="InterPro" id="IPR004179">
    <property type="entry name" value="Sec63-dom"/>
</dbReference>
<dbReference type="PANTHER" id="PTHR47961:SF13">
    <property type="entry name" value="ACTIVATING SIGNAL COINTEGRATOR 1 COMPLEX SUBUNIT 3"/>
    <property type="match status" value="1"/>
</dbReference>
<dbReference type="SMART" id="SM00487">
    <property type="entry name" value="DEXDc"/>
    <property type="match status" value="2"/>
</dbReference>
<name>A0ABM1VRW1_APLCA</name>
<evidence type="ECO:0000256" key="7">
    <source>
        <dbReference type="ARBA" id="ARBA00022763"/>
    </source>
</evidence>
<dbReference type="InterPro" id="IPR036388">
    <property type="entry name" value="WH-like_DNA-bd_sf"/>
</dbReference>
<evidence type="ECO:0000259" key="17">
    <source>
        <dbReference type="PROSITE" id="PS51160"/>
    </source>
</evidence>
<dbReference type="InterPro" id="IPR003593">
    <property type="entry name" value="AAA+_ATPase"/>
</dbReference>
<evidence type="ECO:0000256" key="13">
    <source>
        <dbReference type="ARBA" id="ARBA00023242"/>
    </source>
</evidence>
<dbReference type="Pfam" id="PF26582">
    <property type="entry name" value="ASCC3_N"/>
    <property type="match status" value="1"/>
</dbReference>
<dbReference type="PIRSF" id="PIRSF039073">
    <property type="entry name" value="BRR2"/>
    <property type="match status" value="1"/>
</dbReference>
<dbReference type="Pfam" id="PF02889">
    <property type="entry name" value="Sec63"/>
    <property type="match status" value="2"/>
</dbReference>
<dbReference type="CDD" id="cd18022">
    <property type="entry name" value="DEXHc_ASCC3_2"/>
    <property type="match status" value="1"/>
</dbReference>
<dbReference type="GeneID" id="101845538"/>
<dbReference type="CDD" id="cd18020">
    <property type="entry name" value="DEXHc_ASCC3_1"/>
    <property type="match status" value="1"/>
</dbReference>
<dbReference type="Gene3D" id="1.10.3380.10">
    <property type="entry name" value="Sec63 N-terminal domain-like domain"/>
    <property type="match status" value="2"/>
</dbReference>
<proteinExistence type="inferred from homology"/>
<dbReference type="InterPro" id="IPR036390">
    <property type="entry name" value="WH_DNA-bd_sf"/>
</dbReference>
<keyword evidence="5" id="KW-0677">Repeat</keyword>
<evidence type="ECO:0000256" key="8">
    <source>
        <dbReference type="ARBA" id="ARBA00022801"/>
    </source>
</evidence>
<comment type="caution">
    <text evidence="15">Lacks conserved residue(s) required for the propagation of feature annotation.</text>
</comment>
<evidence type="ECO:0000256" key="12">
    <source>
        <dbReference type="ARBA" id="ARBA00023235"/>
    </source>
</evidence>
<dbReference type="InterPro" id="IPR050474">
    <property type="entry name" value="Hel308_SKI2-like"/>
</dbReference>
<dbReference type="SMART" id="SM00382">
    <property type="entry name" value="AAA"/>
    <property type="match status" value="2"/>
</dbReference>
<feature type="region of interest" description="Disordered" evidence="16">
    <location>
        <begin position="202"/>
        <end position="221"/>
    </location>
</feature>
<keyword evidence="20" id="KW-1185">Reference proteome</keyword>
<comment type="similarity">
    <text evidence="3">Belongs to the helicase family. SKI2 subfamily.</text>
</comment>
<evidence type="ECO:0000256" key="16">
    <source>
        <dbReference type="SAM" id="MobiDB-lite"/>
    </source>
</evidence>
<keyword evidence="12" id="KW-0413">Isomerase</keyword>
<dbReference type="SUPFAM" id="SSF81296">
    <property type="entry name" value="E set domains"/>
    <property type="match status" value="1"/>
</dbReference>
<dbReference type="InterPro" id="IPR035892">
    <property type="entry name" value="C2_domain_sf"/>
</dbReference>
<dbReference type="InterPro" id="IPR057842">
    <property type="entry name" value="WH_MER3"/>
</dbReference>
<dbReference type="InterPro" id="IPR014001">
    <property type="entry name" value="Helicase_ATP-bd"/>
</dbReference>
<dbReference type="Gene3D" id="3.40.50.300">
    <property type="entry name" value="P-loop containing nucleotide triphosphate hydrolases"/>
    <property type="match status" value="4"/>
</dbReference>
<evidence type="ECO:0000256" key="6">
    <source>
        <dbReference type="ARBA" id="ARBA00022741"/>
    </source>
</evidence>
<evidence type="ECO:0000256" key="5">
    <source>
        <dbReference type="ARBA" id="ARBA00022737"/>
    </source>
</evidence>
<feature type="domain" description="Acylphosphatase-like" evidence="17">
    <location>
        <begin position="116"/>
        <end position="226"/>
    </location>
</feature>
<evidence type="ECO:0000256" key="1">
    <source>
        <dbReference type="ARBA" id="ARBA00004324"/>
    </source>
</evidence>
<dbReference type="CDD" id="cd18795">
    <property type="entry name" value="SF2_C_Ski2"/>
    <property type="match status" value="2"/>
</dbReference>
<keyword evidence="4" id="KW-0963">Cytoplasm</keyword>
<feature type="domain" description="Helicase C-terminal" evidence="19">
    <location>
        <begin position="719"/>
        <end position="937"/>
    </location>
</feature>
<dbReference type="SMART" id="SM00973">
    <property type="entry name" value="Sec63"/>
    <property type="match status" value="2"/>
</dbReference>
<dbReference type="Gene3D" id="1.10.150.20">
    <property type="entry name" value="5' to 3' exonuclease, C-terminal subdomain"/>
    <property type="match status" value="1"/>
</dbReference>
<feature type="domain" description="Helicase ATP-binding" evidence="18">
    <location>
        <begin position="1359"/>
        <end position="1534"/>
    </location>
</feature>
<keyword evidence="13" id="KW-0539">Nucleus</keyword>
<keyword evidence="6" id="KW-0547">Nucleotide-binding</keyword>
<evidence type="ECO:0000259" key="19">
    <source>
        <dbReference type="PROSITE" id="PS51194"/>
    </source>
</evidence>
<evidence type="ECO:0000259" key="18">
    <source>
        <dbReference type="PROSITE" id="PS51192"/>
    </source>
</evidence>
<accession>A0ABM1VRW1</accession>
<dbReference type="SUPFAM" id="SSF158702">
    <property type="entry name" value="Sec63 N-terminal domain-like"/>
    <property type="match status" value="2"/>
</dbReference>
<dbReference type="Gene3D" id="1.10.10.10">
    <property type="entry name" value="Winged helix-like DNA-binding domain superfamily/Winged helix DNA-binding domain"/>
    <property type="match status" value="2"/>
</dbReference>
<dbReference type="InterPro" id="IPR001792">
    <property type="entry name" value="Acylphosphatase-like_dom"/>
</dbReference>
<gene>
    <name evidence="21" type="primary">LOC101845538</name>
</gene>
<dbReference type="PROSITE" id="PS51194">
    <property type="entry name" value="HELICASE_CTER"/>
    <property type="match status" value="2"/>
</dbReference>
<dbReference type="SUPFAM" id="SSF52540">
    <property type="entry name" value="P-loop containing nucleoside triphosphate hydrolases"/>
    <property type="match status" value="4"/>
</dbReference>
<keyword evidence="7" id="KW-0227">DNA damage</keyword>
<dbReference type="Pfam" id="PF23445">
    <property type="entry name" value="WHD_SNRNP200"/>
    <property type="match status" value="2"/>
</dbReference>
<dbReference type="Pfam" id="PF18149">
    <property type="entry name" value="Helicase_PWI"/>
    <property type="match status" value="1"/>
</dbReference>
<comment type="subcellular location">
    <subcellularLocation>
        <location evidence="2">Cytoplasm</location>
        <location evidence="2">Cytosol</location>
    </subcellularLocation>
    <subcellularLocation>
        <location evidence="1">Nucleus speckle</location>
    </subcellularLocation>
</comment>
<feature type="compositionally biased region" description="Acidic residues" evidence="16">
    <location>
        <begin position="202"/>
        <end position="216"/>
    </location>
</feature>
<dbReference type="InterPro" id="IPR027417">
    <property type="entry name" value="P-loop_NTPase"/>
</dbReference>
<dbReference type="SUPFAM" id="SSF46785">
    <property type="entry name" value="Winged helix' DNA-binding domain"/>
    <property type="match status" value="2"/>
</dbReference>
<dbReference type="InterPro" id="IPR011545">
    <property type="entry name" value="DEAD/DEAH_box_helicase_dom"/>
</dbReference>
<keyword evidence="11" id="KW-0234">DNA repair</keyword>
<dbReference type="InterPro" id="IPR001650">
    <property type="entry name" value="Helicase_C-like"/>
</dbReference>
<evidence type="ECO:0000313" key="21">
    <source>
        <dbReference type="RefSeq" id="XP_035825153.1"/>
    </source>
</evidence>
<dbReference type="InterPro" id="IPR041094">
    <property type="entry name" value="Brr2_helicase_PWI"/>
</dbReference>
<dbReference type="RefSeq" id="XP_035825153.1">
    <property type="nucleotide sequence ID" value="XM_035969260.1"/>
</dbReference>
<evidence type="ECO:0000256" key="14">
    <source>
        <dbReference type="ARBA" id="ARBA00034541"/>
    </source>
</evidence>
<evidence type="ECO:0000256" key="2">
    <source>
        <dbReference type="ARBA" id="ARBA00004514"/>
    </source>
</evidence>
<evidence type="ECO:0000256" key="15">
    <source>
        <dbReference type="PROSITE-ProRule" id="PRU00520"/>
    </source>
</evidence>
<evidence type="ECO:0000256" key="9">
    <source>
        <dbReference type="ARBA" id="ARBA00022806"/>
    </source>
</evidence>
<dbReference type="PANTHER" id="PTHR47961">
    <property type="entry name" value="DNA POLYMERASE THETA, PUTATIVE (AFU_ORTHOLOGUE AFUA_1G05260)-RELATED"/>
    <property type="match status" value="1"/>
</dbReference>
<keyword evidence="9" id="KW-0347">Helicase</keyword>
<dbReference type="Proteomes" id="UP000694888">
    <property type="component" value="Unplaced"/>
</dbReference>
<reference evidence="21" key="1">
    <citation type="submission" date="2025-08" db="UniProtKB">
        <authorList>
            <consortium name="RefSeq"/>
        </authorList>
    </citation>
    <scope>IDENTIFICATION</scope>
</reference>
<evidence type="ECO:0000313" key="20">
    <source>
        <dbReference type="Proteomes" id="UP000694888"/>
    </source>
</evidence>